<keyword evidence="9" id="KW-1185">Reference proteome</keyword>
<comment type="caution">
    <text evidence="8">The sequence shown here is derived from an EMBL/GenBank/DDBJ whole genome shotgun (WGS) entry which is preliminary data.</text>
</comment>
<dbReference type="Proteomes" id="UP001271007">
    <property type="component" value="Unassembled WGS sequence"/>
</dbReference>
<feature type="transmembrane region" description="Helical" evidence="6">
    <location>
        <begin position="179"/>
        <end position="200"/>
    </location>
</feature>
<feature type="transmembrane region" description="Helical" evidence="6">
    <location>
        <begin position="86"/>
        <end position="106"/>
    </location>
</feature>
<dbReference type="Pfam" id="PF07690">
    <property type="entry name" value="MFS_1"/>
    <property type="match status" value="1"/>
</dbReference>
<dbReference type="PANTHER" id="PTHR43791">
    <property type="entry name" value="PERMEASE-RELATED"/>
    <property type="match status" value="1"/>
</dbReference>
<feature type="domain" description="Major facilitator superfamily (MFS) profile" evidence="7">
    <location>
        <begin position="53"/>
        <end position="471"/>
    </location>
</feature>
<evidence type="ECO:0000256" key="3">
    <source>
        <dbReference type="ARBA" id="ARBA00022692"/>
    </source>
</evidence>
<evidence type="ECO:0000256" key="6">
    <source>
        <dbReference type="SAM" id="Phobius"/>
    </source>
</evidence>
<feature type="transmembrane region" description="Helical" evidence="6">
    <location>
        <begin position="118"/>
        <end position="138"/>
    </location>
</feature>
<keyword evidence="4 6" id="KW-1133">Transmembrane helix</keyword>
<evidence type="ECO:0000256" key="1">
    <source>
        <dbReference type="ARBA" id="ARBA00004141"/>
    </source>
</evidence>
<proteinExistence type="predicted"/>
<feature type="transmembrane region" description="Helical" evidence="6">
    <location>
        <begin position="324"/>
        <end position="344"/>
    </location>
</feature>
<feature type="transmembrane region" description="Helical" evidence="6">
    <location>
        <begin position="287"/>
        <end position="312"/>
    </location>
</feature>
<feature type="transmembrane region" description="Helical" evidence="6">
    <location>
        <begin position="379"/>
        <end position="402"/>
    </location>
</feature>
<feature type="transmembrane region" description="Helical" evidence="6">
    <location>
        <begin position="414"/>
        <end position="436"/>
    </location>
</feature>
<dbReference type="Gene3D" id="1.20.1250.20">
    <property type="entry name" value="MFS general substrate transporter like domains"/>
    <property type="match status" value="2"/>
</dbReference>
<dbReference type="SUPFAM" id="SSF103473">
    <property type="entry name" value="MFS general substrate transporter"/>
    <property type="match status" value="1"/>
</dbReference>
<dbReference type="InterPro" id="IPR020846">
    <property type="entry name" value="MFS_dom"/>
</dbReference>
<accession>A0AAJ0D883</accession>
<organism evidence="8 9">
    <name type="scientific">Extremus antarcticus</name>
    <dbReference type="NCBI Taxonomy" id="702011"/>
    <lineage>
        <taxon>Eukaryota</taxon>
        <taxon>Fungi</taxon>
        <taxon>Dikarya</taxon>
        <taxon>Ascomycota</taxon>
        <taxon>Pezizomycotina</taxon>
        <taxon>Dothideomycetes</taxon>
        <taxon>Dothideomycetidae</taxon>
        <taxon>Mycosphaerellales</taxon>
        <taxon>Extremaceae</taxon>
        <taxon>Extremus</taxon>
    </lineage>
</organism>
<evidence type="ECO:0000313" key="8">
    <source>
        <dbReference type="EMBL" id="KAK3048853.1"/>
    </source>
</evidence>
<feature type="transmembrane region" description="Helical" evidence="6">
    <location>
        <begin position="144"/>
        <end position="167"/>
    </location>
</feature>
<protein>
    <recommendedName>
        <fullName evidence="7">Major facilitator superfamily (MFS) profile domain-containing protein</fullName>
    </recommendedName>
</protein>
<dbReference type="EMBL" id="JAWDJX010000044">
    <property type="protein sequence ID" value="KAK3048853.1"/>
    <property type="molecule type" value="Genomic_DNA"/>
</dbReference>
<reference evidence="8" key="1">
    <citation type="submission" date="2023-04" db="EMBL/GenBank/DDBJ databases">
        <title>Black Yeasts Isolated from many extreme environments.</title>
        <authorList>
            <person name="Coleine C."/>
            <person name="Stajich J.E."/>
            <person name="Selbmann L."/>
        </authorList>
    </citation>
    <scope>NUCLEOTIDE SEQUENCE</scope>
    <source>
        <strain evidence="8">CCFEE 5312</strain>
    </source>
</reference>
<dbReference type="PROSITE" id="PS50850">
    <property type="entry name" value="MFS"/>
    <property type="match status" value="1"/>
</dbReference>
<evidence type="ECO:0000256" key="5">
    <source>
        <dbReference type="ARBA" id="ARBA00023136"/>
    </source>
</evidence>
<dbReference type="GO" id="GO:0022857">
    <property type="term" value="F:transmembrane transporter activity"/>
    <property type="evidence" value="ECO:0007669"/>
    <property type="project" value="InterPro"/>
</dbReference>
<dbReference type="FunFam" id="1.20.1250.20:FF:000013">
    <property type="entry name" value="MFS general substrate transporter"/>
    <property type="match status" value="1"/>
</dbReference>
<feature type="transmembrane region" description="Helical" evidence="6">
    <location>
        <begin position="49"/>
        <end position="66"/>
    </location>
</feature>
<dbReference type="InterPro" id="IPR036259">
    <property type="entry name" value="MFS_trans_sf"/>
</dbReference>
<evidence type="ECO:0000313" key="9">
    <source>
        <dbReference type="Proteomes" id="UP001271007"/>
    </source>
</evidence>
<comment type="subcellular location">
    <subcellularLocation>
        <location evidence="1">Membrane</location>
        <topology evidence="1">Multi-pass membrane protein</topology>
    </subcellularLocation>
</comment>
<dbReference type="InterPro" id="IPR011701">
    <property type="entry name" value="MFS"/>
</dbReference>
<dbReference type="PANTHER" id="PTHR43791:SF18">
    <property type="entry name" value="NICOTINIC ACID TRANSPORTER TNA1, PUTATIVE (AFU_ORTHOLOGUE AFUA_3G03820)-RELATED"/>
    <property type="match status" value="1"/>
</dbReference>
<evidence type="ECO:0000256" key="2">
    <source>
        <dbReference type="ARBA" id="ARBA00022448"/>
    </source>
</evidence>
<evidence type="ECO:0000259" key="7">
    <source>
        <dbReference type="PROSITE" id="PS50850"/>
    </source>
</evidence>
<feature type="transmembrane region" description="Helical" evidence="6">
    <location>
        <begin position="351"/>
        <end position="373"/>
    </location>
</feature>
<name>A0AAJ0D883_9PEZI</name>
<keyword evidence="2" id="KW-0813">Transport</keyword>
<dbReference type="GO" id="GO:0016020">
    <property type="term" value="C:membrane"/>
    <property type="evidence" value="ECO:0007669"/>
    <property type="project" value="UniProtKB-SubCell"/>
</dbReference>
<dbReference type="AlphaFoldDB" id="A0AAJ0D883"/>
<dbReference type="FunFam" id="1.20.1250.20:FF:000034">
    <property type="entry name" value="MFS general substrate transporter"/>
    <property type="match status" value="1"/>
</dbReference>
<keyword evidence="3 6" id="KW-0812">Transmembrane</keyword>
<evidence type="ECO:0000256" key="4">
    <source>
        <dbReference type="ARBA" id="ARBA00022989"/>
    </source>
</evidence>
<feature type="transmembrane region" description="Helical" evidence="6">
    <location>
        <begin position="212"/>
        <end position="234"/>
    </location>
</feature>
<sequence>MAEVPSSSEKHDDRVEHVEAGESKDYVGVTDDHLPEYHDKGTKKILRKVDLRLIPMLTFLYVLSFLDRSNIGNANIAGMSEDLGLVGNQYNICLMVFFFPYALLEVPCNIMLKLMRPSTWICIMMLGWGIVMTLQGIVQGYHGLIATRVMLGVCEAGFFPAASYLVTTWYCRFEVQRRLSVFYSAAALAGAFSGILAYGISFMQGVGGLEGWRWIFILEGILTVVVGASLHWTLPDSPETASFLTDHERSTLIRRLAEDSGTTTGQVDMHDGFRWSSLKAPLTEWKLYLCIIIWWGNAIPVYGFTYTIPAIIVGLGYTSAVSQLLTVPLYMSGVISVIGLSVWADKKQVRWCFVMYPYLIAAAGCLALLAIPHPEYPGLTYFFLFFIPIGIYPSLISLCSWIGNNLAPSWKRAIGMALVVSGGNLGGLVGSNIFLASQSPKYPLGYGLCFAVCVVAAGGAVVLKMAHERENRRRDGMGLDEVREKYGEEELLGMGDKSPLYRYVV</sequence>
<keyword evidence="5 6" id="KW-0472">Membrane</keyword>
<gene>
    <name evidence="8" type="ORF">LTR09_009748</name>
</gene>
<feature type="transmembrane region" description="Helical" evidence="6">
    <location>
        <begin position="442"/>
        <end position="463"/>
    </location>
</feature>